<protein>
    <submittedName>
        <fullName evidence="1">5'-3' exoribonuclease 1</fullName>
    </submittedName>
</protein>
<gene>
    <name evidence="1" type="ORF">CLIB1444_04S07932</name>
</gene>
<organism evidence="1 2">
    <name type="scientific">[Candida] jaroonii</name>
    <dbReference type="NCBI Taxonomy" id="467808"/>
    <lineage>
        <taxon>Eukaryota</taxon>
        <taxon>Fungi</taxon>
        <taxon>Dikarya</taxon>
        <taxon>Ascomycota</taxon>
        <taxon>Saccharomycotina</taxon>
        <taxon>Pichiomycetes</taxon>
        <taxon>Debaryomycetaceae</taxon>
        <taxon>Yamadazyma</taxon>
    </lineage>
</organism>
<keyword evidence="2" id="KW-1185">Reference proteome</keyword>
<comment type="caution">
    <text evidence="1">The sequence shown here is derived from an EMBL/GenBank/DDBJ whole genome shotgun (WGS) entry which is preliminary data.</text>
</comment>
<evidence type="ECO:0000313" key="2">
    <source>
        <dbReference type="Proteomes" id="UP001152531"/>
    </source>
</evidence>
<sequence>MGIPKFFRFISERWPTISQQIDGSQIPEFDNLYLDMNSILHACTHSNDGTITKLTDDQMYGAIFQYIEHLFEIIKPQQTFYMAIDGVAPRAKMNQQRARRFRTAYEAEENLKKAIKEGLEVPKDDPFDSNSITPGTLFMSKLTDNLKYFIHKKVSEDSNWANIKIILSGHEVPGEGEHKIMEYIRHMKSQKDYNSNLRHCIYGLDADLIMLGLVSHDPHFALLREEVTFGPRSKNKSTNVSDQTFFLLHVSLLREYMSLEFQELDNELNFEYDFERILDDFILIMYVIGNDFLPNLPDLFINKGAFPLLIETFKQSLRQMDGYINEGGRINLKRLSIWLKYLSQFELENFEKADVDIDWFNKRLEDISITGEKKREKLGKLIISKDEKKLVGFIKPWLMEVINLDYKTLESSISNDSSKVSINLNSQHSNDFILKNFEFLKKLCQELGLLIIHSRSKDNYLIQLDVDGINPQETDEDFNERINDTKKVFKKYQSADLFETDSFVEESKDVYNKKFMDWKDGYYKDKLGFSIYDEKEMVELTKHYIEGLQWVLFYYYKGCQSWSWYYKYHYSPRISDITIGLQYLLDHEEAIEFEMSKPFKPFEQLMAVLPARSKKLMPLIYQNLMIDPQSPIIDFYPHEVDIDMNGKTASWEAVVLLSFVDEKKLIDVLKPIEAKLTPEETKRNSFGGDIQFIHNPQFDSLYPSPLPGFFNDVEHDRCIEGVFKLPPIDNFKVGLLENAKVGKEALAGFPTLFNLPFESELILNETRVFQMGSRSESMVLKVDNIWEEYTSQQFSDKFLGEIVYTRYPYLRESKLVEIVDGEHKYEFKGKKLVTELESSEIKDFKQELTNINYDYLKTKAIQMKATKLIRVLPVNGLIRNSSGAMVKTFSKTVETYPMELMIESVINQDDRFKTRPPLPIDEEFPTNSQVIFLGAFGYGAPSLVVGYSPDNMKLNIKVSKIALGDELFIGKERQEIEKREIQYYPSFDVCKRIGVPPLFLSKLTSGYMIEDDSNKKQIKKVNVGLELKFEGRRLKVLGYTKKSGKFWQFSPLAVKLIQDYKVKFNKVFSKLMNVQGKAIPKISELGITADELKDLKQWLTEVKSSLIKVGLESEFLTKFSFEAIEKKLIESVNNGTFNKFSNKDIKGVPKEAVLSPSESYQLLSNQHFELGDRVVYVQDFGKVPFLSKGTVVSIDPIGTKVQLGVIFDFPLLSGNTMNGKIKTNRGLVIESSFVLNLTNKQLIYHSKASKAKPILNQQEIMKKKLSTLQKDANLSNTHKNEILNLINSKVKPSDLKTDGDSNSNAIKQIYGQIYNNIMSEGTAPMVPGIPIPPQFTQQTNAAAPPQAAQRTEGQQDFASRGRGRGRGGRGRGSSNGRGRGGRGRGSGEK</sequence>
<proteinExistence type="predicted"/>
<dbReference type="EMBL" id="CALSDN010000004">
    <property type="protein sequence ID" value="CAH6720786.1"/>
    <property type="molecule type" value="Genomic_DNA"/>
</dbReference>
<reference evidence="1" key="1">
    <citation type="submission" date="2022-06" db="EMBL/GenBank/DDBJ databases">
        <authorList>
            <person name="Legras J.-L."/>
            <person name="Devillers H."/>
            <person name="Grondin C."/>
        </authorList>
    </citation>
    <scope>NUCLEOTIDE SEQUENCE</scope>
    <source>
        <strain evidence="1">CLIB 1444</strain>
    </source>
</reference>
<dbReference type="Proteomes" id="UP001152531">
    <property type="component" value="Unassembled WGS sequence"/>
</dbReference>
<accession>A0ACA9Y7C1</accession>
<name>A0ACA9Y7C1_9ASCO</name>
<evidence type="ECO:0000313" key="1">
    <source>
        <dbReference type="EMBL" id="CAH6720786.1"/>
    </source>
</evidence>